<comment type="caution">
    <text evidence="3">The sequence shown here is derived from an EMBL/GenBank/DDBJ whole genome shotgun (WGS) entry which is preliminary data.</text>
</comment>
<protein>
    <submittedName>
        <fullName evidence="3">Uncharacterized protein</fullName>
    </submittedName>
</protein>
<keyword evidence="1" id="KW-0175">Coiled coil</keyword>
<feature type="region of interest" description="Disordered" evidence="2">
    <location>
        <begin position="733"/>
        <end position="761"/>
    </location>
</feature>
<dbReference type="KEGG" id="lmat:92512290"/>
<name>A0A836KEU6_9TRYP</name>
<dbReference type="RefSeq" id="XP_067175153.1">
    <property type="nucleotide sequence ID" value="XM_067319778.1"/>
</dbReference>
<proteinExistence type="predicted"/>
<gene>
    <name evidence="3" type="ORF">LSCM1_02192</name>
</gene>
<feature type="compositionally biased region" description="Polar residues" evidence="2">
    <location>
        <begin position="39"/>
        <end position="53"/>
    </location>
</feature>
<organism evidence="3 4">
    <name type="scientific">Leishmania martiniquensis</name>
    <dbReference type="NCBI Taxonomy" id="1580590"/>
    <lineage>
        <taxon>Eukaryota</taxon>
        <taxon>Discoba</taxon>
        <taxon>Euglenozoa</taxon>
        <taxon>Kinetoplastea</taxon>
        <taxon>Metakinetoplastina</taxon>
        <taxon>Trypanosomatida</taxon>
        <taxon>Trypanosomatidae</taxon>
        <taxon>Leishmaniinae</taxon>
        <taxon>Leishmania</taxon>
    </lineage>
</organism>
<feature type="compositionally biased region" description="Low complexity" evidence="2">
    <location>
        <begin position="56"/>
        <end position="76"/>
    </location>
</feature>
<dbReference type="EMBL" id="JAFEUZ010000034">
    <property type="protein sequence ID" value="KAG5468215.1"/>
    <property type="molecule type" value="Genomic_DNA"/>
</dbReference>
<feature type="compositionally biased region" description="Basic and acidic residues" evidence="2">
    <location>
        <begin position="747"/>
        <end position="757"/>
    </location>
</feature>
<dbReference type="OrthoDB" id="250181at2759"/>
<feature type="compositionally biased region" description="Low complexity" evidence="2">
    <location>
        <begin position="362"/>
        <end position="371"/>
    </location>
</feature>
<evidence type="ECO:0000256" key="1">
    <source>
        <dbReference type="SAM" id="Coils"/>
    </source>
</evidence>
<evidence type="ECO:0000313" key="3">
    <source>
        <dbReference type="EMBL" id="KAG5468215.1"/>
    </source>
</evidence>
<evidence type="ECO:0000256" key="2">
    <source>
        <dbReference type="SAM" id="MobiDB-lite"/>
    </source>
</evidence>
<dbReference type="AlphaFoldDB" id="A0A836KEU6"/>
<dbReference type="GeneID" id="92512290"/>
<accession>A0A836KEU6</accession>
<keyword evidence="4" id="KW-1185">Reference proteome</keyword>
<feature type="region of interest" description="Disordered" evidence="2">
    <location>
        <begin position="1"/>
        <end position="103"/>
    </location>
</feature>
<dbReference type="Proteomes" id="UP000673552">
    <property type="component" value="Chromosome 34"/>
</dbReference>
<feature type="coiled-coil region" evidence="1">
    <location>
        <begin position="391"/>
        <end position="422"/>
    </location>
</feature>
<feature type="compositionally biased region" description="Low complexity" evidence="2">
    <location>
        <begin position="859"/>
        <end position="872"/>
    </location>
</feature>
<evidence type="ECO:0000313" key="4">
    <source>
        <dbReference type="Proteomes" id="UP000673552"/>
    </source>
</evidence>
<feature type="compositionally biased region" description="Polar residues" evidence="2">
    <location>
        <begin position="321"/>
        <end position="336"/>
    </location>
</feature>
<feature type="region of interest" description="Disordered" evidence="2">
    <location>
        <begin position="843"/>
        <end position="880"/>
    </location>
</feature>
<feature type="region of interest" description="Disordered" evidence="2">
    <location>
        <begin position="562"/>
        <end position="596"/>
    </location>
</feature>
<feature type="region of interest" description="Disordered" evidence="2">
    <location>
        <begin position="321"/>
        <end position="391"/>
    </location>
</feature>
<reference evidence="3 4" key="1">
    <citation type="submission" date="2021-03" db="EMBL/GenBank/DDBJ databases">
        <title>Leishmania (Mundinia) martiniquensis Genome sequencing and assembly.</title>
        <authorList>
            <person name="Almutairi H."/>
            <person name="Gatherer D."/>
        </authorList>
    </citation>
    <scope>NUCLEOTIDE SEQUENCE [LARGE SCALE GENOMIC DNA]</scope>
    <source>
        <strain evidence="3">LSCM1</strain>
    </source>
</reference>
<sequence length="944" mass="102500">METNSLRSALKGARNRAAPAANKMKGQPPDAKPLPAISGPSNANSSFQLNQRGGNRVRAASSARSSSPSSRPLSSQRRGKRQPSSSPSPMHLRNKKGRGRSATVVSQITVDALASINHSLFTQPNLTAKQLRSRLLKEYLQAHSAGARKIEDLWAAERQNAWQSFLEASYTPLSQEIQRLIDYVTLLESTCQQKLQHAHTVTRCSLGGIQRLVQRIADIGTHIRKGTNVLAEKPGVLLSPTGAVEWYPCGGKPGGAASPDMQERGHPAREVCGLDSALSDPHPPAFYISQVDRDERERLDQLFSGVLNSIGASTNESSVGDLAFSTSHTPLGTSGSPAPPTTARLPATLHTRDEGAMPLMGRPSTFPTSSRTPPPHDDPESANEALKESSLGDLQAERTQYSQELQNKLDALGAAFVQLMNRVLVQHQHFKDKITAQQLALDAQATRLKLADDVLRDSVEQGLIESLSAVAAAQQLSLELRERMSVSESCVKAALKELIDQSAEICLDNGALKEYDSLAIKKESCLGTFLTRMERQAVEQAHVLQKAQDGVMNIWRMREKRQLPHSRGASGEEAEARLRGSEAAAGKGEPLPPPYEARLNECDRATLLTFLKRLTRNCPEAATHMTAALDEHDAYCATHPREAAAAREEVARTAAVVQLLQKLDEEARLHCNPHHTSEALSVRIRRLVTQYDAYIDFNQAYARALVRQADAERRMYAPGTVAFFDSRRPVLGQESGLSGRRVPPEQVQRHGKGDRGADASSLPAALSSTAELKTHMPALSAMPYLKLWAHKQQERRHRQCETGITTSGADCHTVGRVVGYLERHPAPLTASADAEAVAAHAAGLLESEPSPPRSRLRRAISASASTSASASLPHPPVPPRKGLASYVISTYGSAAENTDAGVGIPSQPHAEHTRITQKSKAHVSSRPGDHQVIQRAREILLQQD</sequence>